<keyword evidence="2" id="KW-0812">Transmembrane</keyword>
<evidence type="ECO:0000256" key="2">
    <source>
        <dbReference type="SAM" id="Phobius"/>
    </source>
</evidence>
<dbReference type="InterPro" id="IPR036188">
    <property type="entry name" value="FAD/NAD-bd_sf"/>
</dbReference>
<dbReference type="SUPFAM" id="SSF51905">
    <property type="entry name" value="FAD/NAD(P)-binding domain"/>
    <property type="match status" value="1"/>
</dbReference>
<dbReference type="PANTHER" id="PTHR43734">
    <property type="entry name" value="PHYTOENE DESATURASE"/>
    <property type="match status" value="1"/>
</dbReference>
<dbReference type="EMBL" id="JBHTHX010003195">
    <property type="protein sequence ID" value="MFD0891452.1"/>
    <property type="molecule type" value="Genomic_DNA"/>
</dbReference>
<sequence length="85" mass="9248">MADVIVVGGGVGGMVSALLLAGRGHRVRLYERLDRLGGKLAERRRDGFTFSLGPSLLTMPGLFTGLGLDLDLVEPRELCRYRFAD</sequence>
<dbReference type="PANTHER" id="PTHR43734:SF7">
    <property type="entry name" value="4,4'-DIAPONEUROSPORENE OXYGENASE"/>
    <property type="match status" value="1"/>
</dbReference>
<protein>
    <submittedName>
        <fullName evidence="3">NAD(P)-binding protein</fullName>
    </submittedName>
</protein>
<evidence type="ECO:0000313" key="4">
    <source>
        <dbReference type="Proteomes" id="UP001597024"/>
    </source>
</evidence>
<keyword evidence="2" id="KW-1133">Transmembrane helix</keyword>
<accession>A0ABW3E7I0</accession>
<gene>
    <name evidence="3" type="ORF">ACFQ08_43470</name>
</gene>
<keyword evidence="2" id="KW-0472">Membrane</keyword>
<dbReference type="Proteomes" id="UP001597024">
    <property type="component" value="Unassembled WGS sequence"/>
</dbReference>
<reference evidence="4" key="1">
    <citation type="journal article" date="2019" name="Int. J. Syst. Evol. Microbiol.">
        <title>The Global Catalogue of Microorganisms (GCM) 10K type strain sequencing project: providing services to taxonomists for standard genome sequencing and annotation.</title>
        <authorList>
            <consortium name="The Broad Institute Genomics Platform"/>
            <consortium name="The Broad Institute Genome Sequencing Center for Infectious Disease"/>
            <person name="Wu L."/>
            <person name="Ma J."/>
        </authorList>
    </citation>
    <scope>NUCLEOTIDE SEQUENCE [LARGE SCALE GENOMIC DNA]</scope>
    <source>
        <strain evidence="4">CCUG 62974</strain>
    </source>
</reference>
<name>A0ABW3E7I0_9ACTN</name>
<evidence type="ECO:0000256" key="1">
    <source>
        <dbReference type="ARBA" id="ARBA00023002"/>
    </source>
</evidence>
<feature type="transmembrane region" description="Helical" evidence="2">
    <location>
        <begin position="6"/>
        <end position="26"/>
    </location>
</feature>
<evidence type="ECO:0000313" key="3">
    <source>
        <dbReference type="EMBL" id="MFD0891452.1"/>
    </source>
</evidence>
<proteinExistence type="predicted"/>
<organism evidence="3 4">
    <name type="scientific">Streptosporangium algeriense</name>
    <dbReference type="NCBI Taxonomy" id="1682748"/>
    <lineage>
        <taxon>Bacteria</taxon>
        <taxon>Bacillati</taxon>
        <taxon>Actinomycetota</taxon>
        <taxon>Actinomycetes</taxon>
        <taxon>Streptosporangiales</taxon>
        <taxon>Streptosporangiaceae</taxon>
        <taxon>Streptosporangium</taxon>
    </lineage>
</organism>
<keyword evidence="1" id="KW-0560">Oxidoreductase</keyword>
<dbReference type="Pfam" id="PF13450">
    <property type="entry name" value="NAD_binding_8"/>
    <property type="match status" value="1"/>
</dbReference>
<feature type="non-terminal residue" evidence="3">
    <location>
        <position position="85"/>
    </location>
</feature>
<comment type="caution">
    <text evidence="3">The sequence shown here is derived from an EMBL/GenBank/DDBJ whole genome shotgun (WGS) entry which is preliminary data.</text>
</comment>
<keyword evidence="4" id="KW-1185">Reference proteome</keyword>
<dbReference type="Gene3D" id="3.50.50.60">
    <property type="entry name" value="FAD/NAD(P)-binding domain"/>
    <property type="match status" value="1"/>
</dbReference>